<comment type="caution">
    <text evidence="2">The sequence shown here is derived from an EMBL/GenBank/DDBJ whole genome shotgun (WGS) entry which is preliminary data.</text>
</comment>
<evidence type="ECO:0000259" key="1">
    <source>
        <dbReference type="Pfam" id="PF12724"/>
    </source>
</evidence>
<protein>
    <submittedName>
        <fullName evidence="2">Flavodoxin domain-containing protein</fullName>
    </submittedName>
</protein>
<dbReference type="Pfam" id="PF12724">
    <property type="entry name" value="Flavodoxin_5"/>
    <property type="match status" value="1"/>
</dbReference>
<dbReference type="InterPro" id="IPR052200">
    <property type="entry name" value="Protoporphyrinogen_IX_DH"/>
</dbReference>
<accession>A0ABS2HAZ7</accession>
<name>A0ABS2HAZ7_9BACL</name>
<gene>
    <name evidence="2" type="ORF">IM700_019885</name>
</gene>
<dbReference type="InterPro" id="IPR029039">
    <property type="entry name" value="Flavoprotein-like_sf"/>
</dbReference>
<dbReference type="Proteomes" id="UP001516620">
    <property type="component" value="Unassembled WGS sequence"/>
</dbReference>
<dbReference type="EMBL" id="JADCNN020000025">
    <property type="protein sequence ID" value="MBM6997931.1"/>
    <property type="molecule type" value="Genomic_DNA"/>
</dbReference>
<feature type="domain" description="Flavodoxin" evidence="1">
    <location>
        <begin position="4"/>
        <end position="139"/>
    </location>
</feature>
<dbReference type="SUPFAM" id="SSF52218">
    <property type="entry name" value="Flavoproteins"/>
    <property type="match status" value="1"/>
</dbReference>
<sequence>MSTLIVYAGKYGTTEKCVKTLATKINDPVEILNLRQEAVPDLTEFDSVIVGGSIYFGQLQQACRQFCRDHSTELMRKKLGLFICCGTFEKTEDFLDASFPADLLEHATVKAGFGGELSLKQMSLFDRFVARMVSRAARKEGRALPAIRWDEVEQFSAAINRQVV</sequence>
<organism evidence="2 3">
    <name type="scientific">Paenibacillus rhizolycopersici</name>
    <dbReference type="NCBI Taxonomy" id="2780073"/>
    <lineage>
        <taxon>Bacteria</taxon>
        <taxon>Bacillati</taxon>
        <taxon>Bacillota</taxon>
        <taxon>Bacilli</taxon>
        <taxon>Bacillales</taxon>
        <taxon>Paenibacillaceae</taxon>
        <taxon>Paenibacillus</taxon>
    </lineage>
</organism>
<keyword evidence="3" id="KW-1185">Reference proteome</keyword>
<dbReference type="PANTHER" id="PTHR38030">
    <property type="entry name" value="PROTOPORPHYRINOGEN IX DEHYDROGENASE [MENAQUINONE]"/>
    <property type="match status" value="1"/>
</dbReference>
<dbReference type="InterPro" id="IPR026816">
    <property type="entry name" value="Flavodoxin_dom"/>
</dbReference>
<dbReference type="Gene3D" id="3.40.50.360">
    <property type="match status" value="1"/>
</dbReference>
<dbReference type="RefSeq" id="WP_167521265.1">
    <property type="nucleotide sequence ID" value="NZ_JADCNN020000025.1"/>
</dbReference>
<dbReference type="PANTHER" id="PTHR38030:SF2">
    <property type="entry name" value="PROTOPORPHYRINOGEN IX DEHYDROGENASE [QUINONE]"/>
    <property type="match status" value="1"/>
</dbReference>
<reference evidence="2 3" key="1">
    <citation type="submission" date="2021-01" db="EMBL/GenBank/DDBJ databases">
        <title>Paenibacillus sp.nov. isolated from the rhizosphere soil of tomato plant.</title>
        <authorList>
            <person name="Thin K.K."/>
            <person name="Zhang X."/>
            <person name="He S."/>
        </authorList>
    </citation>
    <scope>NUCLEOTIDE SEQUENCE [LARGE SCALE GENOMIC DNA]</scope>
    <source>
        <strain evidence="2 3">DXFW5</strain>
    </source>
</reference>
<evidence type="ECO:0000313" key="2">
    <source>
        <dbReference type="EMBL" id="MBM6997931.1"/>
    </source>
</evidence>
<proteinExistence type="predicted"/>
<evidence type="ECO:0000313" key="3">
    <source>
        <dbReference type="Proteomes" id="UP001516620"/>
    </source>
</evidence>